<proteinExistence type="predicted"/>
<reference evidence="2 3" key="1">
    <citation type="journal article" date="2013" name="ISME J.">
        <title>A metabolic model for members of the genus Tetrasphaera involved in enhanced biological phosphorus removal.</title>
        <authorList>
            <person name="Kristiansen R."/>
            <person name="Nguyen H.T.T."/>
            <person name="Saunders A.M."/>
            <person name="Nielsen J.L."/>
            <person name="Wimmer R."/>
            <person name="Le V.Q."/>
            <person name="McIlroy S.J."/>
            <person name="Petrovski S."/>
            <person name="Seviour R.J."/>
            <person name="Calteau A."/>
            <person name="Nielsen K.L."/>
            <person name="Nielsen P.H."/>
        </authorList>
    </citation>
    <scope>NUCLEOTIDE SEQUENCE [LARGE SCALE GENOMIC DNA]</scope>
    <source>
        <strain evidence="2 3">Ben 74</strain>
    </source>
</reference>
<dbReference type="Proteomes" id="UP000035720">
    <property type="component" value="Unassembled WGS sequence"/>
</dbReference>
<feature type="compositionally biased region" description="Polar residues" evidence="1">
    <location>
        <begin position="20"/>
        <end position="34"/>
    </location>
</feature>
<protein>
    <submittedName>
        <fullName evidence="2">Uncharacterized protein</fullName>
    </submittedName>
</protein>
<evidence type="ECO:0000313" key="2">
    <source>
        <dbReference type="EMBL" id="CCI52953.1"/>
    </source>
</evidence>
<organism evidence="2 3">
    <name type="scientific">Nostocoides jenkinsii Ben 74</name>
    <dbReference type="NCBI Taxonomy" id="1193518"/>
    <lineage>
        <taxon>Bacteria</taxon>
        <taxon>Bacillati</taxon>
        <taxon>Actinomycetota</taxon>
        <taxon>Actinomycetes</taxon>
        <taxon>Micrococcales</taxon>
        <taxon>Intrasporangiaceae</taxon>
        <taxon>Nostocoides</taxon>
    </lineage>
</organism>
<name>A0A077MDT7_9MICO</name>
<keyword evidence="3" id="KW-1185">Reference proteome</keyword>
<comment type="caution">
    <text evidence="2">The sequence shown here is derived from an EMBL/GenBank/DDBJ whole genome shotgun (WGS) entry which is preliminary data.</text>
</comment>
<dbReference type="AlphaFoldDB" id="A0A077MDT7"/>
<sequence>MHATWPPRTGELNAERTPRQIVTETTPRHATSTGPKEGLDTEVSLRTRGRSWNSSAAYCQQTVKSV</sequence>
<evidence type="ECO:0000256" key="1">
    <source>
        <dbReference type="SAM" id="MobiDB-lite"/>
    </source>
</evidence>
<gene>
    <name evidence="2" type="ORF">BN13_250041</name>
</gene>
<accession>A0A077MDT7</accession>
<dbReference type="EMBL" id="CAJC01000134">
    <property type="protein sequence ID" value="CCI52953.1"/>
    <property type="molecule type" value="Genomic_DNA"/>
</dbReference>
<evidence type="ECO:0000313" key="3">
    <source>
        <dbReference type="Proteomes" id="UP000035720"/>
    </source>
</evidence>
<dbReference type="STRING" id="1193518.BN13_250041"/>
<feature type="region of interest" description="Disordered" evidence="1">
    <location>
        <begin position="1"/>
        <end position="39"/>
    </location>
</feature>